<evidence type="ECO:0000313" key="2">
    <source>
        <dbReference type="Proteomes" id="UP001364695"/>
    </source>
</evidence>
<proteinExistence type="predicted"/>
<accession>A0ACC6P0G8</accession>
<keyword evidence="2" id="KW-1185">Reference proteome</keyword>
<dbReference type="Proteomes" id="UP001364695">
    <property type="component" value="Unassembled WGS sequence"/>
</dbReference>
<protein>
    <submittedName>
        <fullName evidence="1">VCBS domain-containing protein</fullName>
    </submittedName>
</protein>
<reference evidence="1" key="1">
    <citation type="submission" date="2023-10" db="EMBL/GenBank/DDBJ databases">
        <title>Amphibacter perezi, gen. nov., sp. nov. a novel taxa of the family Comamonadaceae, class Betaproteobacteria isolated from the skin microbiota of Pelophylax perezi from different populations.</title>
        <authorList>
            <person name="Costa S."/>
            <person name="Proenca D.N."/>
            <person name="Lopes I."/>
            <person name="Morais P.V."/>
        </authorList>
    </citation>
    <scope>NUCLEOTIDE SEQUENCE</scope>
    <source>
        <strain evidence="1">SL12-8</strain>
    </source>
</reference>
<evidence type="ECO:0000313" key="1">
    <source>
        <dbReference type="EMBL" id="MEJ7137733.1"/>
    </source>
</evidence>
<sequence>MASSLPLLIALESSSDQIRIEGDRSSGFIVVHPWGREVYDAHGQARSERNAAHAALPADGRVIAQYPLRLGFEQVGKRRELDWVLKIKAPAAAAAPPAPTPAPEMPPASAAEPAPLVVRGDVRTDTASLNPDLDWSHGFIASSSRSACGVFSLMDDGRWEYAFNPASRTLAQVTPGLMLLEAFELSSRKGLRCKVTLEVSPLADVPGRWSVVPQTQLL</sequence>
<organism evidence="1 2">
    <name type="scientific">Amphibiibacter pelophylacis</name>
    <dbReference type="NCBI Taxonomy" id="1799477"/>
    <lineage>
        <taxon>Bacteria</taxon>
        <taxon>Pseudomonadati</taxon>
        <taxon>Pseudomonadota</taxon>
        <taxon>Betaproteobacteria</taxon>
        <taxon>Burkholderiales</taxon>
        <taxon>Sphaerotilaceae</taxon>
        <taxon>Amphibiibacter</taxon>
    </lineage>
</organism>
<name>A0ACC6P0G8_9BURK</name>
<gene>
    <name evidence="1" type="ORF">RV045_04705</name>
</gene>
<dbReference type="EMBL" id="JAWDIE010000005">
    <property type="protein sequence ID" value="MEJ7137733.1"/>
    <property type="molecule type" value="Genomic_DNA"/>
</dbReference>
<comment type="caution">
    <text evidence="1">The sequence shown here is derived from an EMBL/GenBank/DDBJ whole genome shotgun (WGS) entry which is preliminary data.</text>
</comment>